<protein>
    <submittedName>
        <fullName evidence="1">Uncharacterized protein</fullName>
    </submittedName>
</protein>
<reference evidence="1" key="1">
    <citation type="submission" date="2018-05" db="EMBL/GenBank/DDBJ databases">
        <authorList>
            <person name="Lanie J.A."/>
            <person name="Ng W.-L."/>
            <person name="Kazmierczak K.M."/>
            <person name="Andrzejewski T.M."/>
            <person name="Davidsen T.M."/>
            <person name="Wayne K.J."/>
            <person name="Tettelin H."/>
            <person name="Glass J.I."/>
            <person name="Rusch D."/>
            <person name="Podicherti R."/>
            <person name="Tsui H.-C.T."/>
            <person name="Winkler M.E."/>
        </authorList>
    </citation>
    <scope>NUCLEOTIDE SEQUENCE</scope>
</reference>
<dbReference type="AlphaFoldDB" id="A0A382KS49"/>
<organism evidence="1">
    <name type="scientific">marine metagenome</name>
    <dbReference type="NCBI Taxonomy" id="408172"/>
    <lineage>
        <taxon>unclassified sequences</taxon>
        <taxon>metagenomes</taxon>
        <taxon>ecological metagenomes</taxon>
    </lineage>
</organism>
<accession>A0A382KS49</accession>
<proteinExistence type="predicted"/>
<gene>
    <name evidence="1" type="ORF">METZ01_LOCUS278335</name>
</gene>
<evidence type="ECO:0000313" key="1">
    <source>
        <dbReference type="EMBL" id="SVC25481.1"/>
    </source>
</evidence>
<dbReference type="EMBL" id="UINC01081534">
    <property type="protein sequence ID" value="SVC25481.1"/>
    <property type="molecule type" value="Genomic_DNA"/>
</dbReference>
<sequence length="101" mass="11843">MGVDAEFLNSIKSEIPKMIKAFANPFEDQTESKKKWNYDHSFDFLYGETIGWIQGYIIRSFIEVYKREPSKEELAEISSLIEAFSDQIQKNLEKLRTTNNI</sequence>
<name>A0A382KS49_9ZZZZ</name>